<dbReference type="Proteomes" id="UP000821845">
    <property type="component" value="Chromosome 8"/>
</dbReference>
<evidence type="ECO:0000313" key="2">
    <source>
        <dbReference type="Proteomes" id="UP000821845"/>
    </source>
</evidence>
<reference evidence="1" key="1">
    <citation type="submission" date="2020-05" db="EMBL/GenBank/DDBJ databases">
        <title>Large-scale comparative analyses of tick genomes elucidate their genetic diversity and vector capacities.</title>
        <authorList>
            <person name="Jia N."/>
            <person name="Wang J."/>
            <person name="Shi W."/>
            <person name="Du L."/>
            <person name="Sun Y."/>
            <person name="Zhan W."/>
            <person name="Jiang J."/>
            <person name="Wang Q."/>
            <person name="Zhang B."/>
            <person name="Ji P."/>
            <person name="Sakyi L.B."/>
            <person name="Cui X."/>
            <person name="Yuan T."/>
            <person name="Jiang B."/>
            <person name="Yang W."/>
            <person name="Lam T.T.-Y."/>
            <person name="Chang Q."/>
            <person name="Ding S."/>
            <person name="Wang X."/>
            <person name="Zhu J."/>
            <person name="Ruan X."/>
            <person name="Zhao L."/>
            <person name="Wei J."/>
            <person name="Que T."/>
            <person name="Du C."/>
            <person name="Cheng J."/>
            <person name="Dai P."/>
            <person name="Han X."/>
            <person name="Huang E."/>
            <person name="Gao Y."/>
            <person name="Liu J."/>
            <person name="Shao H."/>
            <person name="Ye R."/>
            <person name="Li L."/>
            <person name="Wei W."/>
            <person name="Wang X."/>
            <person name="Wang C."/>
            <person name="Yang T."/>
            <person name="Huo Q."/>
            <person name="Li W."/>
            <person name="Guo W."/>
            <person name="Chen H."/>
            <person name="Zhou L."/>
            <person name="Ni X."/>
            <person name="Tian J."/>
            <person name="Zhou Y."/>
            <person name="Sheng Y."/>
            <person name="Liu T."/>
            <person name="Pan Y."/>
            <person name="Xia L."/>
            <person name="Li J."/>
            <person name="Zhao F."/>
            <person name="Cao W."/>
        </authorList>
    </citation>
    <scope>NUCLEOTIDE SEQUENCE</scope>
    <source>
        <strain evidence="1">Hyas-2018</strain>
    </source>
</reference>
<comment type="caution">
    <text evidence="1">The sequence shown here is derived from an EMBL/GenBank/DDBJ whole genome shotgun (WGS) entry which is preliminary data.</text>
</comment>
<organism evidence="1 2">
    <name type="scientific">Hyalomma asiaticum</name>
    <name type="common">Tick</name>
    <dbReference type="NCBI Taxonomy" id="266040"/>
    <lineage>
        <taxon>Eukaryota</taxon>
        <taxon>Metazoa</taxon>
        <taxon>Ecdysozoa</taxon>
        <taxon>Arthropoda</taxon>
        <taxon>Chelicerata</taxon>
        <taxon>Arachnida</taxon>
        <taxon>Acari</taxon>
        <taxon>Parasitiformes</taxon>
        <taxon>Ixodida</taxon>
        <taxon>Ixodoidea</taxon>
        <taxon>Ixodidae</taxon>
        <taxon>Hyalomminae</taxon>
        <taxon>Hyalomma</taxon>
    </lineage>
</organism>
<accession>A0ACB7RSM7</accession>
<sequence>MFCCGTIPLEFCRLRRPLRFECLQTAPRSAMSSTRFETFSMTEGLNLDFAVIKRDLLRSRHECALRGLRQSAKWASELAYTLRDVEASPPAAARDDDLDDRYFLAKSYLDLQEYDRVAYFTKDATGTTRFLHYYARYLSDEKKRLDDTVEPITAADRGPSQELRDLQTELRALRPKLDGFCLYIYGVVLKRLQLQQQAIDVFVEAVQAEPLHWGAWLELSSLIIDCDHLRSLELPNHWMKEFFLGHTFLELQLNEEVLDTYEQLQKGPFLESTYLMAQVAIAYNNMRVVDKAIEGFQKLRKADPYRLDNMDIYSNLLYVKELRVELSHLAHSVCAIDKYKPETCCVIGNFYSLRSQHEKAVLYFGRALRLNPNYFAAWTLMGHEYMEMKNTNAAIQSYRQAIEVNRRDYRAWYGLGQTYEILKMPNYCLYYYRQAQELRPNDSRMMVALGEAYEKLDKHHEAKKCFWRAHSLGDFEGLALFRLARVYERLGESQQACAAFTDYVRQCDTQCYRADREELAHACRFLARHHLAQKDLDTAYEYAHKCTEFPETKEEARGLLKQVADARALLDQDSGGGDMQIEDDEEDDDSLLTGQDSLICEITDVGSFGTPNK</sequence>
<dbReference type="EMBL" id="CM023488">
    <property type="protein sequence ID" value="KAH6923887.1"/>
    <property type="molecule type" value="Genomic_DNA"/>
</dbReference>
<evidence type="ECO:0000313" key="1">
    <source>
        <dbReference type="EMBL" id="KAH6923887.1"/>
    </source>
</evidence>
<protein>
    <submittedName>
        <fullName evidence="1">Uncharacterized protein</fullName>
    </submittedName>
</protein>
<proteinExistence type="predicted"/>
<gene>
    <name evidence="1" type="ORF">HPB50_008414</name>
</gene>
<keyword evidence="2" id="KW-1185">Reference proteome</keyword>
<name>A0ACB7RSM7_HYAAI</name>